<dbReference type="Gene3D" id="3.90.1010.20">
    <property type="match status" value="2"/>
</dbReference>
<reference evidence="7" key="2">
    <citation type="journal article" date="2021" name="PeerJ">
        <title>Extensive microbial diversity within the chicken gut microbiome revealed by metagenomics and culture.</title>
        <authorList>
            <person name="Gilroy R."/>
            <person name="Ravi A."/>
            <person name="Getino M."/>
            <person name="Pursley I."/>
            <person name="Horton D.L."/>
            <person name="Alikhan N.F."/>
            <person name="Baker D."/>
            <person name="Gharbi K."/>
            <person name="Hall N."/>
            <person name="Watson M."/>
            <person name="Adriaenssens E.M."/>
            <person name="Foster-Nyarko E."/>
            <person name="Jarju S."/>
            <person name="Secka A."/>
            <person name="Antonio M."/>
            <person name="Oren A."/>
            <person name="Chaudhuri R.R."/>
            <person name="La Ragione R."/>
            <person name="Hildebrand F."/>
            <person name="Pallen M.J."/>
        </authorList>
    </citation>
    <scope>NUCLEOTIDE SEQUENCE</scope>
    <source>
        <strain evidence="7">ChiSxjej2B14-6234</strain>
    </source>
</reference>
<keyword evidence="4" id="KW-0288">FMN</keyword>
<evidence type="ECO:0000256" key="2">
    <source>
        <dbReference type="ARBA" id="ARBA00022553"/>
    </source>
</evidence>
<evidence type="ECO:0000256" key="1">
    <source>
        <dbReference type="ARBA" id="ARBA00022448"/>
    </source>
</evidence>
<dbReference type="AlphaFoldDB" id="A0A9D0ZBG7"/>
<dbReference type="GO" id="GO:0022900">
    <property type="term" value="P:electron transport chain"/>
    <property type="evidence" value="ECO:0007669"/>
    <property type="project" value="InterPro"/>
</dbReference>
<evidence type="ECO:0000313" key="7">
    <source>
        <dbReference type="EMBL" id="HIQ72627.1"/>
    </source>
</evidence>
<sequence length="275" mass="27863">MYEVKGFQPMKVEITVEDGKITNFAVVEHNETAGFGADLIAEGFDSLIGQDIATAKFDVVSGVTLTCNAINDALAQAAAAAGTGAEAAATTGSSSGVYEVKGFQPMKVEVVVEDGKIASVAVTEHNETAGFGADLIAEGFDSLIGQDIATAEFDVVSGVTLTSNAINDALAQAAAAAGTGAEAVASTGSSSGVYEVKGFQPMKVEITVEDGKITSFEVTEHNETPGYGADVIANGFDSLIGQDIATAEFDVVSGATMTSNAINEALAQAAEGVQE</sequence>
<keyword evidence="1" id="KW-0813">Transport</keyword>
<dbReference type="SMART" id="SM00900">
    <property type="entry name" value="FMN_bind"/>
    <property type="match status" value="3"/>
</dbReference>
<keyword evidence="3" id="KW-0285">Flavoprotein</keyword>
<reference evidence="7" key="1">
    <citation type="submission" date="2020-10" db="EMBL/GenBank/DDBJ databases">
        <authorList>
            <person name="Gilroy R."/>
        </authorList>
    </citation>
    <scope>NUCLEOTIDE SEQUENCE</scope>
    <source>
        <strain evidence="7">ChiSxjej2B14-6234</strain>
    </source>
</reference>
<gene>
    <name evidence="7" type="ORF">IAB73_10525</name>
</gene>
<dbReference type="GO" id="GO:0005886">
    <property type="term" value="C:plasma membrane"/>
    <property type="evidence" value="ECO:0007669"/>
    <property type="project" value="InterPro"/>
</dbReference>
<keyword evidence="5" id="KW-0249">Electron transport</keyword>
<name>A0A9D0ZBG7_9FIRM</name>
<dbReference type="InterPro" id="IPR007329">
    <property type="entry name" value="FMN-bd"/>
</dbReference>
<feature type="domain" description="FMN-binding" evidence="6">
    <location>
        <begin position="102"/>
        <end position="177"/>
    </location>
</feature>
<dbReference type="InterPro" id="IPR010209">
    <property type="entry name" value="Ion_transpt_RnfG/RsxG"/>
</dbReference>
<dbReference type="PANTHER" id="PTHR36118">
    <property type="entry name" value="ION-TRANSLOCATING OXIDOREDUCTASE COMPLEX SUBUNIT G"/>
    <property type="match status" value="1"/>
</dbReference>
<dbReference type="EMBL" id="DVFJ01000036">
    <property type="protein sequence ID" value="HIQ72627.1"/>
    <property type="molecule type" value="Genomic_DNA"/>
</dbReference>
<organism evidence="7 8">
    <name type="scientific">Candidatus Onthenecus intestinigallinarum</name>
    <dbReference type="NCBI Taxonomy" id="2840875"/>
    <lineage>
        <taxon>Bacteria</taxon>
        <taxon>Bacillati</taxon>
        <taxon>Bacillota</taxon>
        <taxon>Clostridia</taxon>
        <taxon>Eubacteriales</taxon>
        <taxon>Candidatus Onthenecus</taxon>
    </lineage>
</organism>
<dbReference type="PANTHER" id="PTHR36118:SF1">
    <property type="entry name" value="ION-TRANSLOCATING OXIDOREDUCTASE COMPLEX SUBUNIT G"/>
    <property type="match status" value="1"/>
</dbReference>
<feature type="domain" description="FMN-binding" evidence="6">
    <location>
        <begin position="6"/>
        <end position="81"/>
    </location>
</feature>
<evidence type="ECO:0000256" key="5">
    <source>
        <dbReference type="ARBA" id="ARBA00022982"/>
    </source>
</evidence>
<proteinExistence type="predicted"/>
<evidence type="ECO:0000313" key="8">
    <source>
        <dbReference type="Proteomes" id="UP000886887"/>
    </source>
</evidence>
<dbReference type="Proteomes" id="UP000886887">
    <property type="component" value="Unassembled WGS sequence"/>
</dbReference>
<dbReference type="Pfam" id="PF04205">
    <property type="entry name" value="FMN_bind"/>
    <property type="match status" value="3"/>
</dbReference>
<keyword evidence="2" id="KW-0597">Phosphoprotein</keyword>
<evidence type="ECO:0000259" key="6">
    <source>
        <dbReference type="SMART" id="SM00900"/>
    </source>
</evidence>
<comment type="caution">
    <text evidence="7">The sequence shown here is derived from an EMBL/GenBank/DDBJ whole genome shotgun (WGS) entry which is preliminary data.</text>
</comment>
<evidence type="ECO:0000256" key="4">
    <source>
        <dbReference type="ARBA" id="ARBA00022643"/>
    </source>
</evidence>
<evidence type="ECO:0000256" key="3">
    <source>
        <dbReference type="ARBA" id="ARBA00022630"/>
    </source>
</evidence>
<protein>
    <submittedName>
        <fullName evidence="7">FMN-binding protein</fullName>
    </submittedName>
</protein>
<accession>A0A9D0ZBG7</accession>
<feature type="domain" description="FMN-binding" evidence="6">
    <location>
        <begin position="198"/>
        <end position="273"/>
    </location>
</feature>
<dbReference type="GO" id="GO:0009055">
    <property type="term" value="F:electron transfer activity"/>
    <property type="evidence" value="ECO:0007669"/>
    <property type="project" value="InterPro"/>
</dbReference>
<dbReference type="GO" id="GO:0010181">
    <property type="term" value="F:FMN binding"/>
    <property type="evidence" value="ECO:0007669"/>
    <property type="project" value="InterPro"/>
</dbReference>